<feature type="chain" id="PRO_5003385962" description="Thioredoxin domain-containing protein" evidence="1">
    <location>
        <begin position="22"/>
        <end position="145"/>
    </location>
</feature>
<keyword evidence="3" id="KW-1185">Reference proteome</keyword>
<accession>F8X0M7</accession>
<name>F8X0M7_9BACT</name>
<dbReference type="Gene3D" id="3.40.30.10">
    <property type="entry name" value="Glutaredoxin"/>
    <property type="match status" value="1"/>
</dbReference>
<organism evidence="2 3">
    <name type="scientific">Dysgonomonas mossii DSM 22836</name>
    <dbReference type="NCBI Taxonomy" id="742767"/>
    <lineage>
        <taxon>Bacteria</taxon>
        <taxon>Pseudomonadati</taxon>
        <taxon>Bacteroidota</taxon>
        <taxon>Bacteroidia</taxon>
        <taxon>Bacteroidales</taxon>
        <taxon>Dysgonomonadaceae</taxon>
        <taxon>Dysgonomonas</taxon>
    </lineage>
</organism>
<proteinExistence type="predicted"/>
<evidence type="ECO:0000313" key="3">
    <source>
        <dbReference type="Proteomes" id="UP000006420"/>
    </source>
</evidence>
<dbReference type="AlphaFoldDB" id="F8X0M7"/>
<dbReference type="eggNOG" id="ENOG50333W7">
    <property type="taxonomic scope" value="Bacteria"/>
</dbReference>
<sequence length="145" mass="16253">MKKSILIALFAAFLVSCGSKNTENKQAVKADTKEQCLSMTETSIVNVYYFHGKQRCKTCIAIENVTKNTIADNYKDNPNVRYVEVNIDEAQNKDLVEKYEIAFSSLIIVKADNATDLTEQAFANAVNSPDILTKLIKDEVNKHID</sequence>
<keyword evidence="1" id="KW-0732">Signal</keyword>
<feature type="signal peptide" evidence="1">
    <location>
        <begin position="1"/>
        <end position="21"/>
    </location>
</feature>
<dbReference type="Proteomes" id="UP000006420">
    <property type="component" value="Unassembled WGS sequence"/>
</dbReference>
<gene>
    <name evidence="2" type="ORF">HMPREF9456_01646</name>
</gene>
<dbReference type="HOGENOM" id="CLU_147878_0_0_10"/>
<dbReference type="InterPro" id="IPR036249">
    <property type="entry name" value="Thioredoxin-like_sf"/>
</dbReference>
<dbReference type="InterPro" id="IPR047698">
    <property type="entry name" value="ArsF-like"/>
</dbReference>
<comment type="caution">
    <text evidence="2">The sequence shown here is derived from an EMBL/GenBank/DDBJ whole genome shotgun (WGS) entry which is preliminary data.</text>
</comment>
<evidence type="ECO:0000256" key="1">
    <source>
        <dbReference type="SAM" id="SignalP"/>
    </source>
</evidence>
<reference evidence="2 3" key="1">
    <citation type="submission" date="2011-04" db="EMBL/GenBank/DDBJ databases">
        <title>The Genome Sequence of Dysgonomonas mossii DSM 22836.</title>
        <authorList>
            <consortium name="The Broad Institute Genome Sequencing Platform"/>
            <person name="Earl A."/>
            <person name="Ward D."/>
            <person name="Feldgarden M."/>
            <person name="Gevers D."/>
            <person name="Pudlo N."/>
            <person name="Martens E."/>
            <person name="Allen-Vercoe E."/>
            <person name="Young S.K."/>
            <person name="Zeng Q."/>
            <person name="Gargeya S."/>
            <person name="Fitzgerald M."/>
            <person name="Haas B."/>
            <person name="Abouelleil A."/>
            <person name="Alvarado L."/>
            <person name="Arachchi H.M."/>
            <person name="Berlin A."/>
            <person name="Brown A."/>
            <person name="Chapman S.B."/>
            <person name="Chen Z."/>
            <person name="Dunbar C."/>
            <person name="Freedman E."/>
            <person name="Gearin G."/>
            <person name="Gellesch M."/>
            <person name="Goldberg J."/>
            <person name="Griggs A."/>
            <person name="Gujja S."/>
            <person name="Heiman D."/>
            <person name="Howarth C."/>
            <person name="Larson L."/>
            <person name="Lui A."/>
            <person name="MacDonald P.J.P."/>
            <person name="Mehta T."/>
            <person name="Montmayeur A."/>
            <person name="Murphy C."/>
            <person name="Neiman D."/>
            <person name="Pearson M."/>
            <person name="Priest M."/>
            <person name="Roberts A."/>
            <person name="Saif S."/>
            <person name="Shea T."/>
            <person name="Shenoy N."/>
            <person name="Sisk P."/>
            <person name="Stolte C."/>
            <person name="Sykes S."/>
            <person name="Yandava C."/>
            <person name="Wortman J."/>
            <person name="Nusbaum C."/>
            <person name="Birren B."/>
        </authorList>
    </citation>
    <scope>NUCLEOTIDE SEQUENCE [LARGE SCALE GENOMIC DNA]</scope>
    <source>
        <strain evidence="2 3">DSM 22836</strain>
    </source>
</reference>
<protein>
    <recommendedName>
        <fullName evidence="4">Thioredoxin domain-containing protein</fullName>
    </recommendedName>
</protein>
<dbReference type="PROSITE" id="PS51257">
    <property type="entry name" value="PROKAR_LIPOPROTEIN"/>
    <property type="match status" value="1"/>
</dbReference>
<dbReference type="SUPFAM" id="SSF52833">
    <property type="entry name" value="Thioredoxin-like"/>
    <property type="match status" value="1"/>
</dbReference>
<evidence type="ECO:0000313" key="2">
    <source>
        <dbReference type="EMBL" id="EGK03579.1"/>
    </source>
</evidence>
<dbReference type="EMBL" id="ADLW01000006">
    <property type="protein sequence ID" value="EGK03579.1"/>
    <property type="molecule type" value="Genomic_DNA"/>
</dbReference>
<dbReference type="RefSeq" id="WP_006843017.1">
    <property type="nucleotide sequence ID" value="NZ_AQWJ01000003.1"/>
</dbReference>
<evidence type="ECO:0008006" key="4">
    <source>
        <dbReference type="Google" id="ProtNLM"/>
    </source>
</evidence>
<dbReference type="STRING" id="742767.HMPREF9456_01646"/>
<dbReference type="OrthoDB" id="5524063at2"/>
<dbReference type="GeneID" id="78082299"/>
<dbReference type="NCBIfam" id="NF040494">
    <property type="entry name" value="nitrored_ArsF"/>
    <property type="match status" value="1"/>
</dbReference>